<feature type="domain" description="RNase H type-1" evidence="1">
    <location>
        <begin position="65"/>
        <end position="182"/>
    </location>
</feature>
<proteinExistence type="predicted"/>
<evidence type="ECO:0000259" key="1">
    <source>
        <dbReference type="Pfam" id="PF13456"/>
    </source>
</evidence>
<dbReference type="GO" id="GO:0004523">
    <property type="term" value="F:RNA-DNA hybrid ribonuclease activity"/>
    <property type="evidence" value="ECO:0007669"/>
    <property type="project" value="InterPro"/>
</dbReference>
<dbReference type="PANTHER" id="PTHR47074">
    <property type="entry name" value="BNAC02G40300D PROTEIN"/>
    <property type="match status" value="1"/>
</dbReference>
<reference evidence="3" key="1">
    <citation type="submission" date="2018-11" db="EMBL/GenBank/DDBJ databases">
        <authorList>
            <consortium name="Genoscope - CEA"/>
            <person name="William W."/>
        </authorList>
    </citation>
    <scope>NUCLEOTIDE SEQUENCE</scope>
</reference>
<dbReference type="Pfam" id="PF13456">
    <property type="entry name" value="RVT_3"/>
    <property type="match status" value="1"/>
</dbReference>
<name>A0A3P5ZS49_BRACM</name>
<gene>
    <name evidence="3" type="ORF">BRAA03T14295Z</name>
    <name evidence="2" type="ORF">BRAPAZ1V2_A03P52700.2</name>
</gene>
<protein>
    <recommendedName>
        <fullName evidence="1">RNase H type-1 domain-containing protein</fullName>
    </recommendedName>
</protein>
<dbReference type="InterPro" id="IPR052929">
    <property type="entry name" value="RNase_H-like_EbsB-rel"/>
</dbReference>
<accession>A0A3P5ZS49</accession>
<feature type="non-terminal residue" evidence="3">
    <location>
        <position position="1"/>
    </location>
</feature>
<dbReference type="PANTHER" id="PTHR47074:SF53">
    <property type="entry name" value="REVERSE TRANSCRIPTASE-LIKE PROTEIN"/>
    <property type="match status" value="1"/>
</dbReference>
<dbReference type="EMBL" id="LS974619">
    <property type="protein sequence ID" value="CAG7883927.1"/>
    <property type="molecule type" value="Genomic_DNA"/>
</dbReference>
<dbReference type="Proteomes" id="UP000694005">
    <property type="component" value="Chromosome A03"/>
</dbReference>
<dbReference type="Gene3D" id="3.30.420.10">
    <property type="entry name" value="Ribonuclease H-like superfamily/Ribonuclease H"/>
    <property type="match status" value="1"/>
</dbReference>
<dbReference type="EMBL" id="LR031572">
    <property type="protein sequence ID" value="VDC83077.1"/>
    <property type="molecule type" value="Genomic_DNA"/>
</dbReference>
<organism evidence="3">
    <name type="scientific">Brassica campestris</name>
    <name type="common">Field mustard</name>
    <dbReference type="NCBI Taxonomy" id="3711"/>
    <lineage>
        <taxon>Eukaryota</taxon>
        <taxon>Viridiplantae</taxon>
        <taxon>Streptophyta</taxon>
        <taxon>Embryophyta</taxon>
        <taxon>Tracheophyta</taxon>
        <taxon>Spermatophyta</taxon>
        <taxon>Magnoliopsida</taxon>
        <taxon>eudicotyledons</taxon>
        <taxon>Gunneridae</taxon>
        <taxon>Pentapetalae</taxon>
        <taxon>rosids</taxon>
        <taxon>malvids</taxon>
        <taxon>Brassicales</taxon>
        <taxon>Brassicaceae</taxon>
        <taxon>Brassiceae</taxon>
        <taxon>Brassica</taxon>
    </lineage>
</organism>
<sequence length="213" mass="24130">SLIGWLSSYLKLMSVDSHPVSQRRAIPWVLWSIWKNRNKVLYADSQDSLASQVTQAGTVKCNIHSNWRNAKLHSGGAFMIRDHRGDVLHHAREAFTFSPDRLTSELRCLEWALQSMKDLGYQDVVVGSDLHDLINAVMRQVNWPRFRAILSRVSTLCLSFPSVAFESESASSNGIAREIAKSVLRDGRFQSYLAMGGPWLHQQIVREANLIHS</sequence>
<dbReference type="AlphaFoldDB" id="A0A3P5ZS49"/>
<dbReference type="Gramene" id="A03p52700.2_BraZ1">
    <property type="protein sequence ID" value="A03p52700.2_BraZ1.CDS"/>
    <property type="gene ID" value="A03g52700.2_BraZ1"/>
</dbReference>
<dbReference type="InterPro" id="IPR036397">
    <property type="entry name" value="RNaseH_sf"/>
</dbReference>
<dbReference type="InterPro" id="IPR002156">
    <property type="entry name" value="RNaseH_domain"/>
</dbReference>
<evidence type="ECO:0000313" key="3">
    <source>
        <dbReference type="EMBL" id="VDC83077.1"/>
    </source>
</evidence>
<dbReference type="GO" id="GO:0003676">
    <property type="term" value="F:nucleic acid binding"/>
    <property type="evidence" value="ECO:0007669"/>
    <property type="project" value="InterPro"/>
</dbReference>
<evidence type="ECO:0000313" key="2">
    <source>
        <dbReference type="EMBL" id="CAG7883927.1"/>
    </source>
</evidence>